<feature type="transmembrane region" description="Helical" evidence="6">
    <location>
        <begin position="65"/>
        <end position="82"/>
    </location>
</feature>
<keyword evidence="4 6" id="KW-1133">Transmembrane helix</keyword>
<comment type="subcellular location">
    <subcellularLocation>
        <location evidence="1">Cell membrane</location>
        <topology evidence="1">Multi-pass membrane protein</topology>
    </subcellularLocation>
</comment>
<evidence type="ECO:0000256" key="5">
    <source>
        <dbReference type="ARBA" id="ARBA00023136"/>
    </source>
</evidence>
<evidence type="ECO:0000256" key="4">
    <source>
        <dbReference type="ARBA" id="ARBA00022989"/>
    </source>
</evidence>
<dbReference type="Proteomes" id="UP000186323">
    <property type="component" value="Chromosome I"/>
</dbReference>
<keyword evidence="5 6" id="KW-0472">Membrane</keyword>
<name>A0A1K1LDL4_9BACT</name>
<evidence type="ECO:0000313" key="9">
    <source>
        <dbReference type="Proteomes" id="UP000186323"/>
    </source>
</evidence>
<organism evidence="8 9">
    <name type="scientific">Desulfovibrio piger</name>
    <dbReference type="NCBI Taxonomy" id="901"/>
    <lineage>
        <taxon>Bacteria</taxon>
        <taxon>Pseudomonadati</taxon>
        <taxon>Thermodesulfobacteriota</taxon>
        <taxon>Desulfovibrionia</taxon>
        <taxon>Desulfovibrionales</taxon>
        <taxon>Desulfovibrionaceae</taxon>
        <taxon>Desulfovibrio</taxon>
    </lineage>
</organism>
<dbReference type="InterPro" id="IPR017850">
    <property type="entry name" value="Alkaline_phosphatase_core_sf"/>
</dbReference>
<dbReference type="InterPro" id="IPR050448">
    <property type="entry name" value="OpgB/LTA_synthase_biosynth"/>
</dbReference>
<feature type="transmembrane region" description="Helical" evidence="6">
    <location>
        <begin position="108"/>
        <end position="132"/>
    </location>
</feature>
<evidence type="ECO:0000256" key="6">
    <source>
        <dbReference type="SAM" id="Phobius"/>
    </source>
</evidence>
<feature type="domain" description="Sulfatase N-terminal" evidence="7">
    <location>
        <begin position="217"/>
        <end position="489"/>
    </location>
</feature>
<evidence type="ECO:0000256" key="3">
    <source>
        <dbReference type="ARBA" id="ARBA00022692"/>
    </source>
</evidence>
<feature type="transmembrane region" description="Helical" evidence="6">
    <location>
        <begin position="40"/>
        <end position="59"/>
    </location>
</feature>
<protein>
    <submittedName>
        <fullName evidence="8">Capsular polysaccharide biosynthesis protein WcbQ</fullName>
    </submittedName>
</protein>
<evidence type="ECO:0000313" key="8">
    <source>
        <dbReference type="EMBL" id="SFV72800.1"/>
    </source>
</evidence>
<keyword evidence="9" id="KW-1185">Reference proteome</keyword>
<proteinExistence type="predicted"/>
<dbReference type="AlphaFoldDB" id="A0A1K1LDL4"/>
<sequence length="515" mass="58840">MIVDSAFLQVWTTGFMGLILSVAIERFLHPRPRFFRPGSAWLLHICLWCFCYTLFILILGRPWCALVAVSAILITLTVVSNAKYKSLREPFIAQDYDYFLDTLRFPRLYLPFLGLKNFCLAALFFVLALLGFWMEEPPASRFSLQGQLGGSLVLLLGTAVLLSRQRNHASLAVFDPEKDLQTLGLLPSLWLYALASRTLPHVRSPFASATVTTRPRPHLIVIQSESFFDARHLFAGIRPDILQTFDALRMEAACYGPLDVPAWGANTIRTEFSFLTGIAAQALGVHRFNPYRAIARGWSVDALPLFLKKMGYRTVCVHPYWGNFYGRKYVLPRLGFDTFLDIGAFQGAQRAGAYISDIEVAKKILALLKGATDPLFIFAITMENHGPLQFDHIPDMKVEKFYSTPLNKIYKDLDNYLYHLKNADTMLSMLHTTFNKLSLPISFCFYGDHVPIMPEVYKNLRDPKEVPYFLWKNLYARDIQQKLYHSSTILGTEHHLQIHDLSLKLLIENNIFIQH</sequence>
<dbReference type="RefSeq" id="WP_072333709.1">
    <property type="nucleotide sequence ID" value="NZ_LT630450.1"/>
</dbReference>
<dbReference type="GO" id="GO:0005886">
    <property type="term" value="C:plasma membrane"/>
    <property type="evidence" value="ECO:0007669"/>
    <property type="project" value="UniProtKB-SubCell"/>
</dbReference>
<dbReference type="EMBL" id="LT630450">
    <property type="protein sequence ID" value="SFV72800.1"/>
    <property type="molecule type" value="Genomic_DNA"/>
</dbReference>
<dbReference type="OrthoDB" id="5363296at2"/>
<dbReference type="PANTHER" id="PTHR47371">
    <property type="entry name" value="LIPOTEICHOIC ACID SYNTHASE"/>
    <property type="match status" value="1"/>
</dbReference>
<keyword evidence="3 6" id="KW-0812">Transmembrane</keyword>
<dbReference type="Pfam" id="PF00884">
    <property type="entry name" value="Sulfatase"/>
    <property type="match status" value="1"/>
</dbReference>
<keyword evidence="2" id="KW-1003">Cell membrane</keyword>
<evidence type="ECO:0000256" key="1">
    <source>
        <dbReference type="ARBA" id="ARBA00004651"/>
    </source>
</evidence>
<feature type="transmembrane region" description="Helical" evidence="6">
    <location>
        <begin position="6"/>
        <end position="28"/>
    </location>
</feature>
<dbReference type="KEGG" id="dpg:DESPIGER_0937"/>
<accession>A0A1K1LDL4</accession>
<evidence type="ECO:0000256" key="2">
    <source>
        <dbReference type="ARBA" id="ARBA00022475"/>
    </source>
</evidence>
<gene>
    <name evidence="8" type="ORF">DESPIGER_0937</name>
</gene>
<dbReference type="SUPFAM" id="SSF53649">
    <property type="entry name" value="Alkaline phosphatase-like"/>
    <property type="match status" value="1"/>
</dbReference>
<reference evidence="9" key="1">
    <citation type="submission" date="2016-10" db="EMBL/GenBank/DDBJ databases">
        <authorList>
            <person name="Wegmann U."/>
        </authorList>
    </citation>
    <scope>NUCLEOTIDE SEQUENCE [LARGE SCALE GENOMIC DNA]</scope>
</reference>
<dbReference type="InterPro" id="IPR000917">
    <property type="entry name" value="Sulfatase_N"/>
</dbReference>
<evidence type="ECO:0000259" key="7">
    <source>
        <dbReference type="Pfam" id="PF00884"/>
    </source>
</evidence>
<dbReference type="PANTHER" id="PTHR47371:SF3">
    <property type="entry name" value="PHOSPHOGLYCEROL TRANSFERASE I"/>
    <property type="match status" value="1"/>
</dbReference>
<dbReference type="Gene3D" id="3.40.720.10">
    <property type="entry name" value="Alkaline Phosphatase, subunit A"/>
    <property type="match status" value="1"/>
</dbReference>
<dbReference type="CDD" id="cd16015">
    <property type="entry name" value="LTA_synthase"/>
    <property type="match status" value="1"/>
</dbReference>